<evidence type="ECO:0008006" key="2">
    <source>
        <dbReference type="Google" id="ProtNLM"/>
    </source>
</evidence>
<gene>
    <name evidence="1" type="ORF">METZ01_LOCUS36824</name>
</gene>
<reference evidence="1" key="1">
    <citation type="submission" date="2018-05" db="EMBL/GenBank/DDBJ databases">
        <authorList>
            <person name="Lanie J.A."/>
            <person name="Ng W.-L."/>
            <person name="Kazmierczak K.M."/>
            <person name="Andrzejewski T.M."/>
            <person name="Davidsen T.M."/>
            <person name="Wayne K.J."/>
            <person name="Tettelin H."/>
            <person name="Glass J.I."/>
            <person name="Rusch D."/>
            <person name="Podicherti R."/>
            <person name="Tsui H.-C.T."/>
            <person name="Winkler M.E."/>
        </authorList>
    </citation>
    <scope>NUCLEOTIDE SEQUENCE</scope>
</reference>
<accession>A0A381QXT1</accession>
<name>A0A381QXT1_9ZZZZ</name>
<proteinExistence type="predicted"/>
<dbReference type="AlphaFoldDB" id="A0A381QXT1"/>
<protein>
    <recommendedName>
        <fullName evidence="2">POTRA domain-containing protein</fullName>
    </recommendedName>
</protein>
<organism evidence="1">
    <name type="scientific">marine metagenome</name>
    <dbReference type="NCBI Taxonomy" id="408172"/>
    <lineage>
        <taxon>unclassified sequences</taxon>
        <taxon>metagenomes</taxon>
        <taxon>ecological metagenomes</taxon>
    </lineage>
</organism>
<dbReference type="EMBL" id="UINC01001574">
    <property type="protein sequence ID" value="SUZ83970.1"/>
    <property type="molecule type" value="Genomic_DNA"/>
</dbReference>
<sequence>MIQDEYYSGLIKEGFYNKIEKSISDIPGIQKAETYKLYNGKIIIDLYDRKPLAFMSLDSKFFIDKESNIIKNDKLEMQLPLVSPDTSKEDINEIVKIILGLNKDKYLVNQVERFWVEDGQIFTNLKSFDFNIKIGNSNNLKEKIKKLKAYCVYYNKETSKLNYNQIDLTYNNQLVAIKN</sequence>
<evidence type="ECO:0000313" key="1">
    <source>
        <dbReference type="EMBL" id="SUZ83970.1"/>
    </source>
</evidence>